<evidence type="ECO:0000313" key="3">
    <source>
        <dbReference type="Proteomes" id="UP000823749"/>
    </source>
</evidence>
<organism evidence="2 3">
    <name type="scientific">Rhododendron griersonianum</name>
    <dbReference type="NCBI Taxonomy" id="479676"/>
    <lineage>
        <taxon>Eukaryota</taxon>
        <taxon>Viridiplantae</taxon>
        <taxon>Streptophyta</taxon>
        <taxon>Embryophyta</taxon>
        <taxon>Tracheophyta</taxon>
        <taxon>Spermatophyta</taxon>
        <taxon>Magnoliopsida</taxon>
        <taxon>eudicotyledons</taxon>
        <taxon>Gunneridae</taxon>
        <taxon>Pentapetalae</taxon>
        <taxon>asterids</taxon>
        <taxon>Ericales</taxon>
        <taxon>Ericaceae</taxon>
        <taxon>Ericoideae</taxon>
        <taxon>Rhodoreae</taxon>
        <taxon>Rhododendron</taxon>
    </lineage>
</organism>
<sequence length="123" mass="13986">MHHRITQPYPVHRKQPNHWPNRAHFERRPTQISWLIKQNKSQREIPVPTARPPQPNATKTAGRIAPIFNDSRHKSVGHKTRTNLRAKLLFFKKLAPDIPTIAQLKHPSATHGIGPIGSNGEGE</sequence>
<dbReference type="Proteomes" id="UP000823749">
    <property type="component" value="Chromosome 8"/>
</dbReference>
<dbReference type="AlphaFoldDB" id="A0AAV6JDM2"/>
<protein>
    <submittedName>
        <fullName evidence="2">Uncharacterized protein</fullName>
    </submittedName>
</protein>
<reference evidence="2" key="1">
    <citation type="submission" date="2020-08" db="EMBL/GenBank/DDBJ databases">
        <title>Plant Genome Project.</title>
        <authorList>
            <person name="Zhang R.-G."/>
        </authorList>
    </citation>
    <scope>NUCLEOTIDE SEQUENCE</scope>
    <source>
        <strain evidence="2">WSP0</strain>
        <tissue evidence="2">Leaf</tissue>
    </source>
</reference>
<evidence type="ECO:0000313" key="2">
    <source>
        <dbReference type="EMBL" id="KAG5536629.1"/>
    </source>
</evidence>
<gene>
    <name evidence="2" type="ORF">RHGRI_024152</name>
</gene>
<comment type="caution">
    <text evidence="2">The sequence shown here is derived from an EMBL/GenBank/DDBJ whole genome shotgun (WGS) entry which is preliminary data.</text>
</comment>
<keyword evidence="3" id="KW-1185">Reference proteome</keyword>
<accession>A0AAV6JDM2</accession>
<proteinExistence type="predicted"/>
<dbReference type="EMBL" id="JACTNZ010000008">
    <property type="protein sequence ID" value="KAG5536629.1"/>
    <property type="molecule type" value="Genomic_DNA"/>
</dbReference>
<evidence type="ECO:0000256" key="1">
    <source>
        <dbReference type="SAM" id="MobiDB-lite"/>
    </source>
</evidence>
<name>A0AAV6JDM2_9ERIC</name>
<feature type="region of interest" description="Disordered" evidence="1">
    <location>
        <begin position="39"/>
        <end position="79"/>
    </location>
</feature>